<dbReference type="PANTHER" id="PTHR46148:SF60">
    <property type="entry name" value="CHROMO DOMAIN-CONTAINING PROTEIN"/>
    <property type="match status" value="1"/>
</dbReference>
<dbReference type="PANTHER" id="PTHR46148">
    <property type="entry name" value="CHROMO DOMAIN-CONTAINING PROTEIN"/>
    <property type="match status" value="1"/>
</dbReference>
<dbReference type="AlphaFoldDB" id="A0A8B9AD79"/>
<protein>
    <submittedName>
        <fullName evidence="3">Uncharacterized protein LOC120111218</fullName>
    </submittedName>
</protein>
<gene>
    <name evidence="3" type="primary">LOC120111218</name>
</gene>
<dbReference type="InterPro" id="IPR056924">
    <property type="entry name" value="SH3_Tf2-1"/>
</dbReference>
<proteinExistence type="predicted"/>
<dbReference type="SUPFAM" id="SSF54160">
    <property type="entry name" value="Chromo domain-like"/>
    <property type="match status" value="1"/>
</dbReference>
<keyword evidence="2" id="KW-1185">Reference proteome</keyword>
<dbReference type="Proteomes" id="UP000228380">
    <property type="component" value="Chromosome 6"/>
</dbReference>
<dbReference type="OrthoDB" id="779927at2759"/>
<name>A0A8B9AD79_PHODC</name>
<feature type="domain" description="Tf2-1-like SH3-like" evidence="1">
    <location>
        <begin position="69"/>
        <end position="133"/>
    </location>
</feature>
<dbReference type="GeneID" id="120111218"/>
<evidence type="ECO:0000313" key="2">
    <source>
        <dbReference type="Proteomes" id="UP000228380"/>
    </source>
</evidence>
<accession>A0A8B9AD79</accession>
<dbReference type="InterPro" id="IPR016197">
    <property type="entry name" value="Chromo-like_dom_sf"/>
</dbReference>
<dbReference type="Pfam" id="PF24626">
    <property type="entry name" value="SH3_Tf2-1"/>
    <property type="match status" value="1"/>
</dbReference>
<dbReference type="KEGG" id="pda:120111218"/>
<sequence length="207" mass="24280">MAPYEALYGRKCRSPICWDDVGERKIMGPEIVQQTVEKIQLIRERLRIAQSRQKSYADNRRRELEFQVGDHVFLKVSPTKGVMRFGIRGKLSPRYVGPFEILERVGAVAYKLALPPSLSGVHNVFHVSMLRKYIPDMSHVVEVAPLQLREDLTYLEQPVRVVDRKEQVLRRRTIPYVKIQWSNHSEREATWELEDEMKEKYPDLFAS</sequence>
<reference evidence="2" key="1">
    <citation type="journal article" date="2019" name="Nat. Commun.">
        <title>Genome-wide association mapping of date palm fruit traits.</title>
        <authorList>
            <person name="Hazzouri K.M."/>
            <person name="Gros-Balthazard M."/>
            <person name="Flowers J.M."/>
            <person name="Copetti D."/>
            <person name="Lemansour A."/>
            <person name="Lebrun M."/>
            <person name="Masmoudi K."/>
            <person name="Ferrand S."/>
            <person name="Dhar M.I."/>
            <person name="Fresquez Z.A."/>
            <person name="Rosas U."/>
            <person name="Zhang J."/>
            <person name="Talag J."/>
            <person name="Lee S."/>
            <person name="Kudrna D."/>
            <person name="Powell R.F."/>
            <person name="Leitch I.J."/>
            <person name="Krueger R.R."/>
            <person name="Wing R.A."/>
            <person name="Amiri K.M.A."/>
            <person name="Purugganan M.D."/>
        </authorList>
    </citation>
    <scope>NUCLEOTIDE SEQUENCE [LARGE SCALE GENOMIC DNA]</scope>
    <source>
        <strain evidence="2">cv. Khalas</strain>
    </source>
</reference>
<evidence type="ECO:0000259" key="1">
    <source>
        <dbReference type="Pfam" id="PF24626"/>
    </source>
</evidence>
<dbReference type="RefSeq" id="XP_038983707.1">
    <property type="nucleotide sequence ID" value="XM_039127779.1"/>
</dbReference>
<reference evidence="3" key="2">
    <citation type="submission" date="2025-08" db="UniProtKB">
        <authorList>
            <consortium name="RefSeq"/>
        </authorList>
    </citation>
    <scope>IDENTIFICATION</scope>
    <source>
        <tissue evidence="3">Young leaves</tissue>
    </source>
</reference>
<organism evidence="2 3">
    <name type="scientific">Phoenix dactylifera</name>
    <name type="common">Date palm</name>
    <dbReference type="NCBI Taxonomy" id="42345"/>
    <lineage>
        <taxon>Eukaryota</taxon>
        <taxon>Viridiplantae</taxon>
        <taxon>Streptophyta</taxon>
        <taxon>Embryophyta</taxon>
        <taxon>Tracheophyta</taxon>
        <taxon>Spermatophyta</taxon>
        <taxon>Magnoliopsida</taxon>
        <taxon>Liliopsida</taxon>
        <taxon>Arecaceae</taxon>
        <taxon>Coryphoideae</taxon>
        <taxon>Phoeniceae</taxon>
        <taxon>Phoenix</taxon>
    </lineage>
</organism>
<evidence type="ECO:0000313" key="3">
    <source>
        <dbReference type="RefSeq" id="XP_038983707.1"/>
    </source>
</evidence>